<feature type="transmembrane region" description="Helical" evidence="2">
    <location>
        <begin position="639"/>
        <end position="660"/>
    </location>
</feature>
<keyword evidence="2" id="KW-1133">Transmembrane helix</keyword>
<keyword evidence="5" id="KW-1185">Reference proteome</keyword>
<dbReference type="AlphaFoldDB" id="A0AAW0DZK1"/>
<evidence type="ECO:0000259" key="3">
    <source>
        <dbReference type="PROSITE" id="PS50011"/>
    </source>
</evidence>
<dbReference type="Proteomes" id="UP001383192">
    <property type="component" value="Unassembled WGS sequence"/>
</dbReference>
<organism evidence="4 5">
    <name type="scientific">Paramarasmius palmivorus</name>
    <dbReference type="NCBI Taxonomy" id="297713"/>
    <lineage>
        <taxon>Eukaryota</taxon>
        <taxon>Fungi</taxon>
        <taxon>Dikarya</taxon>
        <taxon>Basidiomycota</taxon>
        <taxon>Agaricomycotina</taxon>
        <taxon>Agaricomycetes</taxon>
        <taxon>Agaricomycetidae</taxon>
        <taxon>Agaricales</taxon>
        <taxon>Marasmiineae</taxon>
        <taxon>Marasmiaceae</taxon>
        <taxon>Paramarasmius</taxon>
    </lineage>
</organism>
<dbReference type="CDD" id="cd03507">
    <property type="entry name" value="Delta12-FADS-like"/>
    <property type="match status" value="1"/>
</dbReference>
<dbReference type="GO" id="GO:0005524">
    <property type="term" value="F:ATP binding"/>
    <property type="evidence" value="ECO:0007669"/>
    <property type="project" value="InterPro"/>
</dbReference>
<dbReference type="GO" id="GO:0016491">
    <property type="term" value="F:oxidoreductase activity"/>
    <property type="evidence" value="ECO:0007669"/>
    <property type="project" value="InterPro"/>
</dbReference>
<gene>
    <name evidence="4" type="ORF">VNI00_002475</name>
</gene>
<evidence type="ECO:0000313" key="4">
    <source>
        <dbReference type="EMBL" id="KAK7056758.1"/>
    </source>
</evidence>
<protein>
    <recommendedName>
        <fullName evidence="3">Protein kinase domain-containing protein</fullName>
    </recommendedName>
</protein>
<dbReference type="GO" id="GO:0004672">
    <property type="term" value="F:protein kinase activity"/>
    <property type="evidence" value="ECO:0007669"/>
    <property type="project" value="InterPro"/>
</dbReference>
<evidence type="ECO:0000256" key="2">
    <source>
        <dbReference type="SAM" id="Phobius"/>
    </source>
</evidence>
<dbReference type="EMBL" id="JAYKXP010000006">
    <property type="protein sequence ID" value="KAK7056758.1"/>
    <property type="molecule type" value="Genomic_DNA"/>
</dbReference>
<sequence length="993" mass="111700">MSTSTSSSEESIPPIPRKIANYWLEETLGAGYSGTWTRIIFNESPADLGVGSIYRARHLHTNHVVALKIQHVNHECPTNRYERGFYPTLQGGKGMPRLWASGIETCWDYLAIDLLGPSLDNLYKKSGKDTMDLRSVCCIAMQVVRHPKLPITNPLLIKVKISRLEFMHNRGILHRDIQLGNCVIGLPPNEKTVYMIDFGFSKRYIDPNTHRHIPDSKAKRDFIGNYWFRRDDLEAAALMFIHLLTPRGLPWTRNGVPKTDAAHDILKREKQHARPEDLCRGMPSEFEEFLRYCRRLKFQDCPDYSQWIEEFRELAISHGYPDSDEFVWPPPARVRSIRPFKLDVNIEVLVEQTVHRPPRRSQGPEPEDIIRILDGLKQLDIGKRPVLGDRSNVEEAVRKAREDAQKSDSGSSGTHSSDTVTSDGEESNDTVPPPFMTLKAYKLSKLTAQVSKAINNRELAQRVHEFVAVMKSNTSRTLTKDGFAFLDALYKQLGDPSVFIQPMRTSRTKDKAELAPDRSNAKLGVVARLREQVTHARNNKSLAAMVQDFGNVTNRSSGHAKDTVVEQGVFVVPDFTVKDLLNTIPAHCNTRSAFRSSLYILMDVVVIGSVYKIASLADSYITPEALELPHPLLYPAARFAVWALYGFWTGLFATGLWVIAHECGHQAFSDSKLINNTVGWILHSALGVPYHSWRITHGKHHAATGHMTQDQVFVPPTRSDIGLKPLDPSREDRLGARVSEEVKKELWDALGDSPIGATIGAATYLLGGWPAYLLTNASGQRRYPKGTNHFDPSAVMFTPKQWGQIILSDIGIFLWLGGVSAWIYYKGFAEVFCLYLVPYLWVNHWLVAITFLQHTDPLLPHYRAPEFTFPRGALATLDRSTMGDLGSIMGWIGAVATHGISETHILHHVASRIPHYHAWEASAALKKKLVASGIAVEGNPVGWREIYRVYKECKFVEDEGDVVFFKNAYGLAKMRPVFNTDSPSDSGIEINDK</sequence>
<dbReference type="InterPro" id="IPR012171">
    <property type="entry name" value="Fatty_acid_desaturase"/>
</dbReference>
<name>A0AAW0DZK1_9AGAR</name>
<dbReference type="GO" id="GO:0006629">
    <property type="term" value="P:lipid metabolic process"/>
    <property type="evidence" value="ECO:0007669"/>
    <property type="project" value="InterPro"/>
</dbReference>
<dbReference type="Gene3D" id="1.10.510.10">
    <property type="entry name" value="Transferase(Phosphotransferase) domain 1"/>
    <property type="match status" value="1"/>
</dbReference>
<keyword evidence="2" id="KW-0472">Membrane</keyword>
<comment type="caution">
    <text evidence="4">The sequence shown here is derived from an EMBL/GenBank/DDBJ whole genome shotgun (WGS) entry which is preliminary data.</text>
</comment>
<feature type="compositionally biased region" description="Basic and acidic residues" evidence="1">
    <location>
        <begin position="390"/>
        <end position="406"/>
    </location>
</feature>
<feature type="transmembrane region" description="Helical" evidence="2">
    <location>
        <begin position="805"/>
        <end position="825"/>
    </location>
</feature>
<feature type="transmembrane region" description="Helical" evidence="2">
    <location>
        <begin position="831"/>
        <end position="852"/>
    </location>
</feature>
<feature type="region of interest" description="Disordered" evidence="1">
    <location>
        <begin position="390"/>
        <end position="434"/>
    </location>
</feature>
<dbReference type="SMART" id="SM00220">
    <property type="entry name" value="S_TKc"/>
    <property type="match status" value="1"/>
</dbReference>
<feature type="domain" description="Protein kinase" evidence="3">
    <location>
        <begin position="22"/>
        <end position="321"/>
    </location>
</feature>
<keyword evidence="2" id="KW-0812">Transmembrane</keyword>
<dbReference type="InterPro" id="IPR000719">
    <property type="entry name" value="Prot_kinase_dom"/>
</dbReference>
<evidence type="ECO:0000256" key="1">
    <source>
        <dbReference type="SAM" id="MobiDB-lite"/>
    </source>
</evidence>
<dbReference type="Pfam" id="PF00487">
    <property type="entry name" value="FA_desaturase"/>
    <property type="match status" value="1"/>
</dbReference>
<feature type="compositionally biased region" description="Low complexity" evidence="1">
    <location>
        <begin position="407"/>
        <end position="422"/>
    </location>
</feature>
<dbReference type="SUPFAM" id="SSF56112">
    <property type="entry name" value="Protein kinase-like (PK-like)"/>
    <property type="match status" value="1"/>
</dbReference>
<dbReference type="InterPro" id="IPR011009">
    <property type="entry name" value="Kinase-like_dom_sf"/>
</dbReference>
<accession>A0AAW0DZK1</accession>
<proteinExistence type="predicted"/>
<dbReference type="PANTHER" id="PTHR32100">
    <property type="entry name" value="OMEGA-6 FATTY ACID DESATURASE, CHLOROPLASTIC"/>
    <property type="match status" value="1"/>
</dbReference>
<dbReference type="PROSITE" id="PS50011">
    <property type="entry name" value="PROTEIN_KINASE_DOM"/>
    <property type="match status" value="1"/>
</dbReference>
<reference evidence="4 5" key="1">
    <citation type="submission" date="2024-01" db="EMBL/GenBank/DDBJ databases">
        <title>A draft genome for a cacao thread blight-causing isolate of Paramarasmius palmivorus.</title>
        <authorList>
            <person name="Baruah I.K."/>
            <person name="Bukari Y."/>
            <person name="Amoako-Attah I."/>
            <person name="Meinhardt L.W."/>
            <person name="Bailey B.A."/>
            <person name="Cohen S.P."/>
        </authorList>
    </citation>
    <scope>NUCLEOTIDE SEQUENCE [LARGE SCALE GENOMIC DNA]</scope>
    <source>
        <strain evidence="4 5">GH-12</strain>
    </source>
</reference>
<evidence type="ECO:0000313" key="5">
    <source>
        <dbReference type="Proteomes" id="UP001383192"/>
    </source>
</evidence>
<dbReference type="InterPro" id="IPR005804">
    <property type="entry name" value="FA_desaturase_dom"/>
</dbReference>